<evidence type="ECO:0000313" key="1">
    <source>
        <dbReference type="EMBL" id="KAJ9540878.1"/>
    </source>
</evidence>
<reference evidence="1" key="1">
    <citation type="submission" date="2023-03" db="EMBL/GenBank/DDBJ databases">
        <title>Chromosome-scale reference genome and RAD-based genetic map of yellow starthistle (Centaurea solstitialis) reveal putative structural variation and QTLs associated with invader traits.</title>
        <authorList>
            <person name="Reatini B."/>
            <person name="Cang F.A."/>
            <person name="Jiang Q."/>
            <person name="Mckibben M.T.W."/>
            <person name="Barker M.S."/>
            <person name="Rieseberg L.H."/>
            <person name="Dlugosch K.M."/>
        </authorList>
    </citation>
    <scope>NUCLEOTIDE SEQUENCE</scope>
    <source>
        <strain evidence="1">CAN-66</strain>
        <tissue evidence="1">Leaf</tissue>
    </source>
</reference>
<dbReference type="EMBL" id="JARYMX010000007">
    <property type="protein sequence ID" value="KAJ9540878.1"/>
    <property type="molecule type" value="Genomic_DNA"/>
</dbReference>
<gene>
    <name evidence="1" type="ORF">OSB04_027384</name>
</gene>
<keyword evidence="2" id="KW-1185">Reference proteome</keyword>
<sequence>MVKVVDSALKRIPILGSVQSHCHSEFELSSSTCSSSFVDKMHVESQIDHFKHYRDDRFYLSADVDEMHIFNFDNMRYSPSQEVCSLTSHGCLLIPQGKWELQREVLQLFDKMHVESLNEVVSKRDYKC</sequence>
<comment type="caution">
    <text evidence="1">The sequence shown here is derived from an EMBL/GenBank/DDBJ whole genome shotgun (WGS) entry which is preliminary data.</text>
</comment>
<dbReference type="Proteomes" id="UP001172457">
    <property type="component" value="Chromosome 7"/>
</dbReference>
<name>A0AA38SYQ1_9ASTR</name>
<dbReference type="AlphaFoldDB" id="A0AA38SYQ1"/>
<accession>A0AA38SYQ1</accession>
<protein>
    <submittedName>
        <fullName evidence="1">Uncharacterized protein</fullName>
    </submittedName>
</protein>
<organism evidence="1 2">
    <name type="scientific">Centaurea solstitialis</name>
    <name type="common">yellow star-thistle</name>
    <dbReference type="NCBI Taxonomy" id="347529"/>
    <lineage>
        <taxon>Eukaryota</taxon>
        <taxon>Viridiplantae</taxon>
        <taxon>Streptophyta</taxon>
        <taxon>Embryophyta</taxon>
        <taxon>Tracheophyta</taxon>
        <taxon>Spermatophyta</taxon>
        <taxon>Magnoliopsida</taxon>
        <taxon>eudicotyledons</taxon>
        <taxon>Gunneridae</taxon>
        <taxon>Pentapetalae</taxon>
        <taxon>asterids</taxon>
        <taxon>campanulids</taxon>
        <taxon>Asterales</taxon>
        <taxon>Asteraceae</taxon>
        <taxon>Carduoideae</taxon>
        <taxon>Cardueae</taxon>
        <taxon>Centaureinae</taxon>
        <taxon>Centaurea</taxon>
    </lineage>
</organism>
<evidence type="ECO:0000313" key="2">
    <source>
        <dbReference type="Proteomes" id="UP001172457"/>
    </source>
</evidence>
<proteinExistence type="predicted"/>